<name>A0A670JA44_PODMU</name>
<reference evidence="7" key="2">
    <citation type="submission" date="2025-08" db="UniProtKB">
        <authorList>
            <consortium name="Ensembl"/>
        </authorList>
    </citation>
    <scope>IDENTIFICATION</scope>
</reference>
<keyword evidence="4" id="KW-0458">Lysosome</keyword>
<comment type="similarity">
    <text evidence="2">Belongs to the LAMTOR4 family.</text>
</comment>
<dbReference type="Proteomes" id="UP000472272">
    <property type="component" value="Chromosome 12"/>
</dbReference>
<evidence type="ECO:0000313" key="8">
    <source>
        <dbReference type="Proteomes" id="UP000472272"/>
    </source>
</evidence>
<dbReference type="PANTHER" id="PTHR33967:SF1">
    <property type="entry name" value="RAGULATOR COMPLEX PROTEIN LAMTOR4"/>
    <property type="match status" value="1"/>
</dbReference>
<accession>A0A670JA44</accession>
<dbReference type="GO" id="GO:0071986">
    <property type="term" value="C:Ragulator complex"/>
    <property type="evidence" value="ECO:0007669"/>
    <property type="project" value="InterPro"/>
</dbReference>
<evidence type="ECO:0000256" key="4">
    <source>
        <dbReference type="ARBA" id="ARBA00023228"/>
    </source>
</evidence>
<evidence type="ECO:0000256" key="3">
    <source>
        <dbReference type="ARBA" id="ARBA00016098"/>
    </source>
</evidence>
<evidence type="ECO:0000256" key="2">
    <source>
        <dbReference type="ARBA" id="ARBA00010627"/>
    </source>
</evidence>
<evidence type="ECO:0000256" key="1">
    <source>
        <dbReference type="ARBA" id="ARBA00004371"/>
    </source>
</evidence>
<reference evidence="7" key="3">
    <citation type="submission" date="2025-09" db="UniProtKB">
        <authorList>
            <consortium name="Ensembl"/>
        </authorList>
    </citation>
    <scope>IDENTIFICATION</scope>
</reference>
<dbReference type="AlphaFoldDB" id="A0A670JA44"/>
<dbReference type="PANTHER" id="PTHR33967">
    <property type="entry name" value="RAGULATOR COMPLEX PROTEIN LAMTOR4"/>
    <property type="match status" value="1"/>
</dbReference>
<comment type="subcellular location">
    <subcellularLocation>
        <location evidence="1">Lysosome</location>
    </subcellularLocation>
</comment>
<organism evidence="7 8">
    <name type="scientific">Podarcis muralis</name>
    <name type="common">Wall lizard</name>
    <name type="synonym">Lacerta muralis</name>
    <dbReference type="NCBI Taxonomy" id="64176"/>
    <lineage>
        <taxon>Eukaryota</taxon>
        <taxon>Metazoa</taxon>
        <taxon>Chordata</taxon>
        <taxon>Craniata</taxon>
        <taxon>Vertebrata</taxon>
        <taxon>Euteleostomi</taxon>
        <taxon>Lepidosauria</taxon>
        <taxon>Squamata</taxon>
        <taxon>Bifurcata</taxon>
        <taxon>Unidentata</taxon>
        <taxon>Episquamata</taxon>
        <taxon>Laterata</taxon>
        <taxon>Lacertibaenia</taxon>
        <taxon>Lacertidae</taxon>
        <taxon>Podarcis</taxon>
    </lineage>
</organism>
<dbReference type="GO" id="GO:0005085">
    <property type="term" value="F:guanyl-nucleotide exchange factor activity"/>
    <property type="evidence" value="ECO:0007669"/>
    <property type="project" value="TreeGrafter"/>
</dbReference>
<reference evidence="7 8" key="1">
    <citation type="journal article" date="2019" name="Proc. Natl. Acad. Sci. U.S.A.">
        <title>Regulatory changes in pterin and carotenoid genes underlie balanced color polymorphisms in the wall lizard.</title>
        <authorList>
            <person name="Andrade P."/>
            <person name="Pinho C."/>
            <person name="Perez I de Lanuza G."/>
            <person name="Afonso S."/>
            <person name="Brejcha J."/>
            <person name="Rubin C.J."/>
            <person name="Wallerman O."/>
            <person name="Pereira P."/>
            <person name="Sabatino S.J."/>
            <person name="Bellati A."/>
            <person name="Pellitteri-Rosa D."/>
            <person name="Bosakova Z."/>
            <person name="Bunikis I."/>
            <person name="Carretero M.A."/>
            <person name="Feiner N."/>
            <person name="Marsik P."/>
            <person name="Pauperio F."/>
            <person name="Salvi D."/>
            <person name="Soler L."/>
            <person name="While G.M."/>
            <person name="Uller T."/>
            <person name="Font E."/>
            <person name="Andersson L."/>
            <person name="Carneiro M."/>
        </authorList>
    </citation>
    <scope>NUCLEOTIDE SEQUENCE</scope>
</reference>
<proteinExistence type="inferred from homology"/>
<sequence>MPRDSSGDLENDERTAGVISELVNTACAFRLPRCPEVPFRRISVVFGEHSFLVTISGQKLFVVKRQNSVREPVIV</sequence>
<evidence type="ECO:0000313" key="7">
    <source>
        <dbReference type="Ensembl" id="ENSPMRP00000021151.1"/>
    </source>
</evidence>
<dbReference type="GO" id="GO:0032008">
    <property type="term" value="P:positive regulation of TOR signaling"/>
    <property type="evidence" value="ECO:0007669"/>
    <property type="project" value="InterPro"/>
</dbReference>
<evidence type="ECO:0000256" key="6">
    <source>
        <dbReference type="ARBA" id="ARBA00045571"/>
    </source>
</evidence>
<comment type="function">
    <text evidence="6">As part of the Ragulator complex it is involved in amino acid sensing and activation of mTORC1, a signaling complex promoting cell growth in response to growth factors, energy levels, and amino acids. Activated by amino acids through a mechanism involving the lysosomal V-ATPase, the Ragulator plays a dual role for the small GTPases Rag (RagA/RRAGA, RagB/RRAGB, RagC/RRAGC and/or RagD/RRAGD): it (1) acts as a guanine nucleotide exchange factor (GEF), activating the small GTPases Rag and (2) mediates recruitment of Rag GTPases to the lysosome membrane. Activated Ragulator and Rag GTPases function as a scaffold recruiting mTORC1 to lysosomes where it is in turn activated.</text>
</comment>
<dbReference type="GeneTree" id="ENSGT00960000187165"/>
<protein>
    <recommendedName>
        <fullName evidence="3">Ragulator complex protein LAMTOR4</fullName>
    </recommendedName>
    <alternativeName>
        <fullName evidence="5">Late endosomal/lysosomal adaptor and MAPK and MTOR activator 4</fullName>
    </alternativeName>
</protein>
<dbReference type="GO" id="GO:0005764">
    <property type="term" value="C:lysosome"/>
    <property type="evidence" value="ECO:0007669"/>
    <property type="project" value="UniProtKB-SubCell"/>
</dbReference>
<keyword evidence="8" id="KW-1185">Reference proteome</keyword>
<evidence type="ECO:0000256" key="5">
    <source>
        <dbReference type="ARBA" id="ARBA00032690"/>
    </source>
</evidence>
<dbReference type="InterPro" id="IPR034601">
    <property type="entry name" value="LAMTOR4"/>
</dbReference>
<dbReference type="Ensembl" id="ENSPMRT00000022455.1">
    <property type="protein sequence ID" value="ENSPMRP00000021151.1"/>
    <property type="gene ID" value="ENSPMRG00000013744.1"/>
</dbReference>
<dbReference type="GO" id="GO:0071230">
    <property type="term" value="P:cellular response to amino acid stimulus"/>
    <property type="evidence" value="ECO:0007669"/>
    <property type="project" value="InterPro"/>
</dbReference>